<keyword evidence="1 3" id="KW-0547">Nucleotide-binding</keyword>
<keyword evidence="2 3" id="KW-0067">ATP-binding</keyword>
<accession>A0A3G1A4J7</accession>
<evidence type="ECO:0000313" key="5">
    <source>
        <dbReference type="EMBL" id="AJB41422.1"/>
    </source>
</evidence>
<dbReference type="GO" id="GO:0005524">
    <property type="term" value="F:ATP binding"/>
    <property type="evidence" value="ECO:0007669"/>
    <property type="project" value="UniProtKB-UniRule"/>
</dbReference>
<dbReference type="Pfam" id="PF03477">
    <property type="entry name" value="ATP-cone"/>
    <property type="match status" value="1"/>
</dbReference>
<name>A0A3G1A4J7_9CREN</name>
<protein>
    <recommendedName>
        <fullName evidence="4">ATP-cone domain-containing protein</fullName>
    </recommendedName>
</protein>
<feature type="domain" description="ATP-cone" evidence="4">
    <location>
        <begin position="6"/>
        <end position="88"/>
    </location>
</feature>
<gene>
    <name evidence="5" type="ORF">TCARB_0348</name>
</gene>
<dbReference type="KEGG" id="tcb:TCARB_0348"/>
<evidence type="ECO:0000256" key="1">
    <source>
        <dbReference type="ARBA" id="ARBA00022741"/>
    </source>
</evidence>
<reference evidence="6" key="1">
    <citation type="book" date="2010" name="EXTREMOPHILES" publisher="0:0-0">
        <title>Complete genome sequences of ten hyperthermophilic archaea reveal their metabolic capabilities and possible ecological roles.</title>
        <editorList>
            <person name="?"/>
        </editorList>
        <authorList>
            <person name="Ravin N.V."/>
            <person name="Mardanov A.V."/>
            <person name="Bonch-Osmolovskaya E.A."/>
            <person name="Skryabin K.G."/>
        </authorList>
    </citation>
    <scope>NUCLEOTIDE SEQUENCE [LARGE SCALE GENOMIC DNA]</scope>
    <source>
        <strain evidence="6">1505</strain>
    </source>
</reference>
<proteinExistence type="predicted"/>
<dbReference type="PROSITE" id="PS51161">
    <property type="entry name" value="ATP_CONE"/>
    <property type="match status" value="1"/>
</dbReference>
<organism evidence="5 6">
    <name type="scientific">Thermofilum adornatum 1505</name>
    <dbReference type="NCBI Taxonomy" id="697581"/>
    <lineage>
        <taxon>Archaea</taxon>
        <taxon>Thermoproteota</taxon>
        <taxon>Thermoprotei</taxon>
        <taxon>Thermofilales</taxon>
        <taxon>Thermofilaceae</taxon>
        <taxon>Thermofilum</taxon>
    </lineage>
</organism>
<dbReference type="Proteomes" id="UP000266720">
    <property type="component" value="Chromosome"/>
</dbReference>
<dbReference type="AlphaFoldDB" id="A0A3G1A4J7"/>
<evidence type="ECO:0000313" key="6">
    <source>
        <dbReference type="Proteomes" id="UP000266720"/>
    </source>
</evidence>
<evidence type="ECO:0000256" key="3">
    <source>
        <dbReference type="PROSITE-ProRule" id="PRU00492"/>
    </source>
</evidence>
<evidence type="ECO:0000256" key="2">
    <source>
        <dbReference type="ARBA" id="ARBA00022840"/>
    </source>
</evidence>
<dbReference type="EMBL" id="CP007493">
    <property type="protein sequence ID" value="AJB41422.1"/>
    <property type="molecule type" value="Genomic_DNA"/>
</dbReference>
<sequence>MTIMPKKIVKSTGKLEEFDRNKLIKSIVDAGAPEEIAIEIAKEVESKLQEGMTTSEIRRYVLARLKELAPQAYEAWTFYDRIAKGRITFEDGKYIVVEKGHLYLGREVKDIGPKGLSSSEEVEGILHELEEDLKYGVSKATINARLYALLMGVLKSKHMPKEEKEKSVQMINDFRQKLGWKPYELKKPVV</sequence>
<evidence type="ECO:0000259" key="4">
    <source>
        <dbReference type="PROSITE" id="PS51161"/>
    </source>
</evidence>
<dbReference type="InterPro" id="IPR005144">
    <property type="entry name" value="ATP-cone_dom"/>
</dbReference>